<evidence type="ECO:0000259" key="2">
    <source>
        <dbReference type="PROSITE" id="PS50105"/>
    </source>
</evidence>
<proteinExistence type="predicted"/>
<dbReference type="EMBL" id="UYWY01024521">
    <property type="protein sequence ID" value="VDM48840.1"/>
    <property type="molecule type" value="Genomic_DNA"/>
</dbReference>
<dbReference type="GO" id="GO:0005634">
    <property type="term" value="C:nucleus"/>
    <property type="evidence" value="ECO:0007669"/>
    <property type="project" value="TreeGrafter"/>
</dbReference>
<reference evidence="5" key="1">
    <citation type="submission" date="2016-06" db="UniProtKB">
        <authorList>
            <consortium name="WormBaseParasite"/>
        </authorList>
    </citation>
    <scope>IDENTIFICATION</scope>
</reference>
<dbReference type="WBParaSite" id="TCNE_0001752001-mRNA-1">
    <property type="protein sequence ID" value="TCNE_0001752001-mRNA-1"/>
    <property type="gene ID" value="TCNE_0001752001"/>
</dbReference>
<dbReference type="SUPFAM" id="SSF47769">
    <property type="entry name" value="SAM/Pointed domain"/>
    <property type="match status" value="1"/>
</dbReference>
<evidence type="ECO:0000256" key="1">
    <source>
        <dbReference type="SAM" id="MobiDB-lite"/>
    </source>
</evidence>
<dbReference type="InterPro" id="IPR039161">
    <property type="entry name" value="C19orf47-like"/>
</dbReference>
<evidence type="ECO:0000313" key="5">
    <source>
        <dbReference type="WBParaSite" id="TCNE_0001752001-mRNA-1"/>
    </source>
</evidence>
<dbReference type="InterPro" id="IPR013761">
    <property type="entry name" value="SAM/pointed_sf"/>
</dbReference>
<feature type="region of interest" description="Disordered" evidence="1">
    <location>
        <begin position="75"/>
        <end position="103"/>
    </location>
</feature>
<organism evidence="4 5">
    <name type="scientific">Toxocara canis</name>
    <name type="common">Canine roundworm</name>
    <dbReference type="NCBI Taxonomy" id="6265"/>
    <lineage>
        <taxon>Eukaryota</taxon>
        <taxon>Metazoa</taxon>
        <taxon>Ecdysozoa</taxon>
        <taxon>Nematoda</taxon>
        <taxon>Chromadorea</taxon>
        <taxon>Rhabditida</taxon>
        <taxon>Spirurina</taxon>
        <taxon>Ascaridomorpha</taxon>
        <taxon>Ascaridoidea</taxon>
        <taxon>Toxocaridae</taxon>
        <taxon>Toxocara</taxon>
    </lineage>
</organism>
<dbReference type="Gene3D" id="1.10.150.50">
    <property type="entry name" value="Transcription Factor, Ets-1"/>
    <property type="match status" value="1"/>
</dbReference>
<protein>
    <submittedName>
        <fullName evidence="5">SAM domain-containing protein</fullName>
    </submittedName>
</protein>
<dbReference type="InterPro" id="IPR001660">
    <property type="entry name" value="SAM"/>
</dbReference>
<evidence type="ECO:0000313" key="3">
    <source>
        <dbReference type="EMBL" id="VDM48840.1"/>
    </source>
</evidence>
<sequence>MSTAIRWQTFFIEAGIPRKVAAQYAQLFVEQRIKETMLDDIDKATLIDLGITTIGDQIAILRHIRLTKRANVDATLNQRSTGDSDERRERSITASGFTNTAGS</sequence>
<dbReference type="Pfam" id="PF18017">
    <property type="entry name" value="SAM_4"/>
    <property type="match status" value="1"/>
</dbReference>
<gene>
    <name evidence="3" type="ORF">TCNE_LOCUS17519</name>
</gene>
<dbReference type="Proteomes" id="UP000050794">
    <property type="component" value="Unassembled WGS sequence"/>
</dbReference>
<accession>A0A183V9U9</accession>
<reference evidence="3 4" key="2">
    <citation type="submission" date="2018-11" db="EMBL/GenBank/DDBJ databases">
        <authorList>
            <consortium name="Pathogen Informatics"/>
        </authorList>
    </citation>
    <scope>NUCLEOTIDE SEQUENCE [LARGE SCALE GENOMIC DNA]</scope>
</reference>
<feature type="compositionally biased region" description="Basic and acidic residues" evidence="1">
    <location>
        <begin position="82"/>
        <end position="91"/>
    </location>
</feature>
<name>A0A183V9U9_TOXCA</name>
<keyword evidence="4" id="KW-1185">Reference proteome</keyword>
<evidence type="ECO:0000313" key="4">
    <source>
        <dbReference type="Proteomes" id="UP000050794"/>
    </source>
</evidence>
<dbReference type="PANTHER" id="PTHR21359:SF1">
    <property type="entry name" value="DUF5577 DOMAIN-CONTAINING PROTEIN"/>
    <property type="match status" value="1"/>
</dbReference>
<feature type="compositionally biased region" description="Polar residues" evidence="1">
    <location>
        <begin position="92"/>
        <end position="103"/>
    </location>
</feature>
<dbReference type="AlphaFoldDB" id="A0A183V9U9"/>
<dbReference type="PROSITE" id="PS50105">
    <property type="entry name" value="SAM_DOMAIN"/>
    <property type="match status" value="1"/>
</dbReference>
<feature type="domain" description="SAM" evidence="2">
    <location>
        <begin position="1"/>
        <end position="70"/>
    </location>
</feature>
<dbReference type="PANTHER" id="PTHR21359">
    <property type="entry name" value="DUF5577 DOMAIN-CONTAINING PROTEIN"/>
    <property type="match status" value="1"/>
</dbReference>